<proteinExistence type="predicted"/>
<keyword evidence="2" id="KW-1185">Reference proteome</keyword>
<evidence type="ECO:0000313" key="1">
    <source>
        <dbReference type="EMBL" id="OZI30882.1"/>
    </source>
</evidence>
<dbReference type="AlphaFoldDB" id="A0A261S1R0"/>
<dbReference type="InterPro" id="IPR051082">
    <property type="entry name" value="Pentapeptide-BTB/POZ_domain"/>
</dbReference>
<dbReference type="InterPro" id="IPR001646">
    <property type="entry name" value="5peptide_repeat"/>
</dbReference>
<evidence type="ECO:0000313" key="2">
    <source>
        <dbReference type="Proteomes" id="UP000216020"/>
    </source>
</evidence>
<protein>
    <recommendedName>
        <fullName evidence="3">Pentapeptide repeat-containing protein</fullName>
    </recommendedName>
</protein>
<dbReference type="Pfam" id="PF00805">
    <property type="entry name" value="Pentapeptide"/>
    <property type="match status" value="2"/>
</dbReference>
<dbReference type="PANTHER" id="PTHR14136:SF17">
    <property type="entry name" value="BTB_POZ DOMAIN-CONTAINING PROTEIN KCTD9"/>
    <property type="match status" value="1"/>
</dbReference>
<dbReference type="Proteomes" id="UP000216020">
    <property type="component" value="Unassembled WGS sequence"/>
</dbReference>
<dbReference type="RefSeq" id="WP_094855303.1">
    <property type="nucleotide sequence ID" value="NZ_NEVM01000005.1"/>
</dbReference>
<dbReference type="EMBL" id="NEVM01000005">
    <property type="protein sequence ID" value="OZI30882.1"/>
    <property type="molecule type" value="Genomic_DNA"/>
</dbReference>
<reference evidence="2" key="1">
    <citation type="submission" date="2017-05" db="EMBL/GenBank/DDBJ databases">
        <title>Complete and WGS of Bordetella genogroups.</title>
        <authorList>
            <person name="Spilker T."/>
            <person name="Lipuma J."/>
        </authorList>
    </citation>
    <scope>NUCLEOTIDE SEQUENCE [LARGE SCALE GENOMIC DNA]</scope>
    <source>
        <strain evidence="2">AU16122</strain>
    </source>
</reference>
<gene>
    <name evidence="1" type="ORF">CAL29_23225</name>
</gene>
<evidence type="ECO:0008006" key="3">
    <source>
        <dbReference type="Google" id="ProtNLM"/>
    </source>
</evidence>
<comment type="caution">
    <text evidence="1">The sequence shown here is derived from an EMBL/GenBank/DDBJ whole genome shotgun (WGS) entry which is preliminary data.</text>
</comment>
<dbReference type="SUPFAM" id="SSF141571">
    <property type="entry name" value="Pentapeptide repeat-like"/>
    <property type="match status" value="1"/>
</dbReference>
<dbReference type="Gene3D" id="2.160.20.80">
    <property type="entry name" value="E3 ubiquitin-protein ligase SopA"/>
    <property type="match status" value="1"/>
</dbReference>
<dbReference type="PANTHER" id="PTHR14136">
    <property type="entry name" value="BTB_POZ DOMAIN-CONTAINING PROTEIN KCTD9"/>
    <property type="match status" value="1"/>
</dbReference>
<sequence>MHMFKIGSQLTWKTTTEIPCADATPQGIRAGIERYANETNSISYMVFDHMNLTQLHLPDGCNAEGATFRNCNLVGLVAKGCTFDYADLSGADISGAIVENSSFGCAKAAGLLARGLRGKGSFWTGSRIRQARFDDADLRLTHFSHARAEGASFKNAQLLLAHLSTMAADLSALLECCEPAEVIQAALFYGEPPAAILEQHGLTEAAKEARA</sequence>
<name>A0A261S1R0_9BORD</name>
<organism evidence="1 2">
    <name type="scientific">Bordetella genomosp. 10</name>
    <dbReference type="NCBI Taxonomy" id="1416804"/>
    <lineage>
        <taxon>Bacteria</taxon>
        <taxon>Pseudomonadati</taxon>
        <taxon>Pseudomonadota</taxon>
        <taxon>Betaproteobacteria</taxon>
        <taxon>Burkholderiales</taxon>
        <taxon>Alcaligenaceae</taxon>
        <taxon>Bordetella</taxon>
    </lineage>
</organism>
<accession>A0A261S1R0</accession>
<dbReference type="OrthoDB" id="12147at2"/>